<dbReference type="STRING" id="1618566.UR35_C0006G0020"/>
<evidence type="ECO:0000313" key="2">
    <source>
        <dbReference type="EMBL" id="KKP44785.1"/>
    </source>
</evidence>
<accession>A0A0G0C0S9</accession>
<sequence>MTNPTQANVRIKAKGMYEDERELLGMLKASYKDYWETKNDGKPRDSESEGNYWSVSHRVHRMEDGSPLIEKEIYYKKPNGEKVRISDQPRSPEGSLNHGLEREREVIENIAFLSTGYEAHERSIGDIIRIDESAQNLDILHITKVGQRTRELLARDYNYINNEPIDHEVVNWQVVSPEMENWQTLKEELSLARKSGAQLELPPTDGGWRRFENNEPEQSSSEGMRSQPDERIKFG</sequence>
<dbReference type="Proteomes" id="UP000034778">
    <property type="component" value="Unassembled WGS sequence"/>
</dbReference>
<dbReference type="AlphaFoldDB" id="A0A0G0C0S9"/>
<gene>
    <name evidence="2" type="ORF">UR35_C0006G0020</name>
</gene>
<reference evidence="2 3" key="1">
    <citation type="journal article" date="2015" name="Nature">
        <title>rRNA introns, odd ribosomes, and small enigmatic genomes across a large radiation of phyla.</title>
        <authorList>
            <person name="Brown C.T."/>
            <person name="Hug L.A."/>
            <person name="Thomas B.C."/>
            <person name="Sharon I."/>
            <person name="Castelle C.J."/>
            <person name="Singh A."/>
            <person name="Wilkins M.J."/>
            <person name="Williams K.H."/>
            <person name="Banfield J.F."/>
        </authorList>
    </citation>
    <scope>NUCLEOTIDE SEQUENCE [LARGE SCALE GENOMIC DNA]</scope>
</reference>
<organism evidence="2 3">
    <name type="scientific">Candidatus Woesebacteria bacterium GW2011_GWB1_33_22</name>
    <dbReference type="NCBI Taxonomy" id="1618566"/>
    <lineage>
        <taxon>Bacteria</taxon>
        <taxon>Candidatus Woeseibacteriota</taxon>
    </lineage>
</organism>
<evidence type="ECO:0000313" key="3">
    <source>
        <dbReference type="Proteomes" id="UP000034778"/>
    </source>
</evidence>
<proteinExistence type="predicted"/>
<feature type="region of interest" description="Disordered" evidence="1">
    <location>
        <begin position="196"/>
        <end position="235"/>
    </location>
</feature>
<dbReference type="EMBL" id="LBOW01000006">
    <property type="protein sequence ID" value="KKP44785.1"/>
    <property type="molecule type" value="Genomic_DNA"/>
</dbReference>
<name>A0A0G0C0S9_9BACT</name>
<evidence type="ECO:0000256" key="1">
    <source>
        <dbReference type="SAM" id="MobiDB-lite"/>
    </source>
</evidence>
<comment type="caution">
    <text evidence="2">The sequence shown here is derived from an EMBL/GenBank/DDBJ whole genome shotgun (WGS) entry which is preliminary data.</text>
</comment>
<protein>
    <submittedName>
        <fullName evidence="2">Uncharacterized protein</fullName>
    </submittedName>
</protein>